<keyword evidence="8" id="KW-1185">Reference proteome</keyword>
<organism evidence="7 8">
    <name type="scientific">Nocardia vinacea</name>
    <dbReference type="NCBI Taxonomy" id="96468"/>
    <lineage>
        <taxon>Bacteria</taxon>
        <taxon>Bacillati</taxon>
        <taxon>Actinomycetota</taxon>
        <taxon>Actinomycetes</taxon>
        <taxon>Mycobacteriales</taxon>
        <taxon>Nocardiaceae</taxon>
        <taxon>Nocardia</taxon>
    </lineage>
</organism>
<dbReference type="PANTHER" id="PTHR42747">
    <property type="entry name" value="NITRONATE MONOOXYGENASE-RELATED"/>
    <property type="match status" value="1"/>
</dbReference>
<dbReference type="PANTHER" id="PTHR42747:SF4">
    <property type="entry name" value="BLR1330 PROTEIN"/>
    <property type="match status" value="1"/>
</dbReference>
<evidence type="ECO:0000313" key="7">
    <source>
        <dbReference type="EMBL" id="WUV45562.1"/>
    </source>
</evidence>
<sequence>MTSEAVAEFLDRFRIPLIAAPMTGVSGLELAVAAADSGIGASFPVHNAASPAEVDRWLQHLEQRPGLVIPNLVVHRTNARLAADLDVITAHRVPAVITSVGSPAHVVGPLHDAGVLVFSDVASLRHVERAIAAGVDGLVLLTAGAGGQTGWANPFVFIRAVRRIWDGPLVLAGGITDGAGMAGAIVAGCDLVYMGTPFIATAESAAHESYKQAVVRASMDDIELTSALTGLPTSMIRADAANSETYRAATGFDVAELGQGDQQQLSIQAQMFSAGHGVAGVHDIVAVADLIDRVEREFTAARTETSGRRTPDGRQPAENALPQPISHTRSQRVGFVADL</sequence>
<reference evidence="7" key="1">
    <citation type="submission" date="2022-10" db="EMBL/GenBank/DDBJ databases">
        <title>The complete genomes of actinobacterial strains from the NBC collection.</title>
        <authorList>
            <person name="Joergensen T.S."/>
            <person name="Alvarez Arevalo M."/>
            <person name="Sterndorff E.B."/>
            <person name="Faurdal D."/>
            <person name="Vuksanovic O."/>
            <person name="Mourched A.-S."/>
            <person name="Charusanti P."/>
            <person name="Shaw S."/>
            <person name="Blin K."/>
            <person name="Weber T."/>
        </authorList>
    </citation>
    <scope>NUCLEOTIDE SEQUENCE</scope>
    <source>
        <strain evidence="7">NBC_01482</strain>
    </source>
</reference>
<evidence type="ECO:0000256" key="4">
    <source>
        <dbReference type="ARBA" id="ARBA00023002"/>
    </source>
</evidence>
<protein>
    <submittedName>
        <fullName evidence="7">Nitronate monooxygenase</fullName>
    </submittedName>
</protein>
<evidence type="ECO:0000256" key="1">
    <source>
        <dbReference type="ARBA" id="ARBA00009881"/>
    </source>
</evidence>
<evidence type="ECO:0000256" key="2">
    <source>
        <dbReference type="ARBA" id="ARBA00022630"/>
    </source>
</evidence>
<gene>
    <name evidence="7" type="ORF">OG563_41760</name>
</gene>
<dbReference type="InterPro" id="IPR004136">
    <property type="entry name" value="NMO"/>
</dbReference>
<dbReference type="SUPFAM" id="SSF51412">
    <property type="entry name" value="Inosine monophosphate dehydrogenase (IMPDH)"/>
    <property type="match status" value="1"/>
</dbReference>
<dbReference type="CDD" id="cd04730">
    <property type="entry name" value="NPD_like"/>
    <property type="match status" value="1"/>
</dbReference>
<feature type="region of interest" description="Disordered" evidence="6">
    <location>
        <begin position="301"/>
        <end position="328"/>
    </location>
</feature>
<feature type="compositionally biased region" description="Basic and acidic residues" evidence="6">
    <location>
        <begin position="301"/>
        <end position="312"/>
    </location>
</feature>
<dbReference type="Pfam" id="PF03060">
    <property type="entry name" value="NMO"/>
    <property type="match status" value="1"/>
</dbReference>
<keyword evidence="5 7" id="KW-0503">Monooxygenase</keyword>
<dbReference type="GO" id="GO:0004497">
    <property type="term" value="F:monooxygenase activity"/>
    <property type="evidence" value="ECO:0007669"/>
    <property type="project" value="UniProtKB-KW"/>
</dbReference>
<proteinExistence type="inferred from homology"/>
<comment type="similarity">
    <text evidence="1">Belongs to the nitronate monooxygenase family. NMO class I subfamily.</text>
</comment>
<dbReference type="RefSeq" id="WP_329408935.1">
    <property type="nucleotide sequence ID" value="NZ_CP109441.1"/>
</dbReference>
<evidence type="ECO:0000256" key="6">
    <source>
        <dbReference type="SAM" id="MobiDB-lite"/>
    </source>
</evidence>
<dbReference type="EMBL" id="CP109441">
    <property type="protein sequence ID" value="WUV45562.1"/>
    <property type="molecule type" value="Genomic_DNA"/>
</dbReference>
<keyword evidence="3" id="KW-0288">FMN</keyword>
<accession>A0ABZ1YUJ2</accession>
<evidence type="ECO:0000256" key="3">
    <source>
        <dbReference type="ARBA" id="ARBA00022643"/>
    </source>
</evidence>
<evidence type="ECO:0000313" key="8">
    <source>
        <dbReference type="Proteomes" id="UP001432062"/>
    </source>
</evidence>
<dbReference type="Proteomes" id="UP001432062">
    <property type="component" value="Chromosome"/>
</dbReference>
<name>A0ABZ1YUJ2_9NOCA</name>
<keyword evidence="4" id="KW-0560">Oxidoreductase</keyword>
<keyword evidence="2" id="KW-0285">Flavoprotein</keyword>
<dbReference type="Gene3D" id="3.20.20.70">
    <property type="entry name" value="Aldolase class I"/>
    <property type="match status" value="1"/>
</dbReference>
<evidence type="ECO:0000256" key="5">
    <source>
        <dbReference type="ARBA" id="ARBA00023033"/>
    </source>
</evidence>
<dbReference type="InterPro" id="IPR013785">
    <property type="entry name" value="Aldolase_TIM"/>
</dbReference>